<feature type="region of interest" description="Disordered" evidence="1">
    <location>
        <begin position="58"/>
        <end position="79"/>
    </location>
</feature>
<evidence type="ECO:0000256" key="1">
    <source>
        <dbReference type="SAM" id="MobiDB-lite"/>
    </source>
</evidence>
<gene>
    <name evidence="2" type="ORF">J113_21855</name>
</gene>
<dbReference type="Proteomes" id="UP000013548">
    <property type="component" value="Chromosome"/>
</dbReference>
<feature type="region of interest" description="Disordered" evidence="1">
    <location>
        <begin position="1"/>
        <end position="33"/>
    </location>
</feature>
<reference evidence="2 3" key="1">
    <citation type="journal article" date="2013" name="Genome Announc.">
        <title>Whole-Genome Sequences of Four Clinical Isolates of Mycobacterium tuberculosis from Tamil Nadu, South India.</title>
        <authorList>
            <person name="Narayanan S."/>
            <person name="Deshpande U."/>
        </authorList>
    </citation>
    <scope>NUCLEOTIDE SEQUENCE [LARGE SCALE GENOMIC DNA]</scope>
    <source>
        <strain evidence="2 3">CAS/NITR204</strain>
    </source>
</reference>
<proteinExistence type="predicted"/>
<dbReference type="AlphaFoldDB" id="R4MI46"/>
<dbReference type="HOGENOM" id="CLU_2602315_0_0_11"/>
<evidence type="ECO:0000313" key="2">
    <source>
        <dbReference type="EMBL" id="AGL28588.1"/>
    </source>
</evidence>
<accession>R4MI46</accession>
<dbReference type="BioCyc" id="MTUB1310114:G13A2-3170-MONOMER"/>
<organism evidence="2 3">
    <name type="scientific">Mycobacterium tuberculosis CAS/NITR204</name>
    <dbReference type="NCBI Taxonomy" id="1310114"/>
    <lineage>
        <taxon>Bacteria</taxon>
        <taxon>Bacillati</taxon>
        <taxon>Actinomycetota</taxon>
        <taxon>Actinomycetes</taxon>
        <taxon>Mycobacteriales</taxon>
        <taxon>Mycobacteriaceae</taxon>
        <taxon>Mycobacterium</taxon>
        <taxon>Mycobacterium tuberculosis complex</taxon>
    </lineage>
</organism>
<dbReference type="EMBL" id="CP005386">
    <property type="protein sequence ID" value="AGL28588.1"/>
    <property type="molecule type" value="Genomic_DNA"/>
</dbReference>
<name>R4MI46_MYCTX</name>
<feature type="compositionally biased region" description="Basic and acidic residues" evidence="1">
    <location>
        <begin position="58"/>
        <end position="67"/>
    </location>
</feature>
<evidence type="ECO:0000313" key="3">
    <source>
        <dbReference type="Proteomes" id="UP000013548"/>
    </source>
</evidence>
<sequence length="79" mass="8740">MPSIGSTIHCRPVKVVDPPNSSPKTPSPGLRGLAHVGFDRPIGVGHRRQIRFGVDAQIERPEPDPRQFVRTVGQSQRKH</sequence>
<dbReference type="KEGG" id="mtuc:J113_21855"/>
<protein>
    <submittedName>
        <fullName evidence="2">Uncharacterized protein</fullName>
    </submittedName>
</protein>